<comment type="caution">
    <text evidence="1">The sequence shown here is derived from an EMBL/GenBank/DDBJ whole genome shotgun (WGS) entry which is preliminary data.</text>
</comment>
<name>A0AAN5CHP8_9BILA</name>
<dbReference type="EMBL" id="BTRK01000004">
    <property type="protein sequence ID" value="GMR44613.1"/>
    <property type="molecule type" value="Genomic_DNA"/>
</dbReference>
<proteinExistence type="predicted"/>
<gene>
    <name evidence="1" type="ORF">PMAYCL1PPCAC_14808</name>
</gene>
<sequence length="86" mass="9571">SNSIKMTPLIVNCMAQVEDRVKAEPESQGKAAMQQMFVFIKEGNLLAAQKALMATTEEERNMAVEKYMVDQCAPMKICWSCPVDLG</sequence>
<evidence type="ECO:0000313" key="2">
    <source>
        <dbReference type="Proteomes" id="UP001328107"/>
    </source>
</evidence>
<dbReference type="Proteomes" id="UP001328107">
    <property type="component" value="Unassembled WGS sequence"/>
</dbReference>
<accession>A0AAN5CHP8</accession>
<organism evidence="1 2">
    <name type="scientific">Pristionchus mayeri</name>
    <dbReference type="NCBI Taxonomy" id="1317129"/>
    <lineage>
        <taxon>Eukaryota</taxon>
        <taxon>Metazoa</taxon>
        <taxon>Ecdysozoa</taxon>
        <taxon>Nematoda</taxon>
        <taxon>Chromadorea</taxon>
        <taxon>Rhabditida</taxon>
        <taxon>Rhabditina</taxon>
        <taxon>Diplogasteromorpha</taxon>
        <taxon>Diplogasteroidea</taxon>
        <taxon>Neodiplogasteridae</taxon>
        <taxon>Pristionchus</taxon>
    </lineage>
</organism>
<feature type="non-terminal residue" evidence="1">
    <location>
        <position position="1"/>
    </location>
</feature>
<dbReference type="AlphaFoldDB" id="A0AAN5CHP8"/>
<evidence type="ECO:0000313" key="1">
    <source>
        <dbReference type="EMBL" id="GMR44613.1"/>
    </source>
</evidence>
<keyword evidence="2" id="KW-1185">Reference proteome</keyword>
<reference evidence="2" key="1">
    <citation type="submission" date="2022-10" db="EMBL/GenBank/DDBJ databases">
        <title>Genome assembly of Pristionchus species.</title>
        <authorList>
            <person name="Yoshida K."/>
            <person name="Sommer R.J."/>
        </authorList>
    </citation>
    <scope>NUCLEOTIDE SEQUENCE [LARGE SCALE GENOMIC DNA]</scope>
    <source>
        <strain evidence="2">RS5460</strain>
    </source>
</reference>
<protein>
    <submittedName>
        <fullName evidence="1">Uncharacterized protein</fullName>
    </submittedName>
</protein>